<evidence type="ECO:0000256" key="13">
    <source>
        <dbReference type="SAM" id="SignalP"/>
    </source>
</evidence>
<dbReference type="Pfam" id="PF00128">
    <property type="entry name" value="Alpha-amylase"/>
    <property type="match status" value="1"/>
</dbReference>
<dbReference type="PRINTS" id="PR00110">
    <property type="entry name" value="ALPHAAMYLASE"/>
</dbReference>
<evidence type="ECO:0000256" key="1">
    <source>
        <dbReference type="ARBA" id="ARBA00000548"/>
    </source>
</evidence>
<evidence type="ECO:0000256" key="6">
    <source>
        <dbReference type="ARBA" id="ARBA00012595"/>
    </source>
</evidence>
<accession>A0A8B7NRF2</accession>
<evidence type="ECO:0000256" key="12">
    <source>
        <dbReference type="RuleBase" id="RU361134"/>
    </source>
</evidence>
<protein>
    <recommendedName>
        <fullName evidence="6 12">Alpha-amylase</fullName>
        <ecNumber evidence="6 12">3.2.1.1</ecNumber>
    </recommendedName>
</protein>
<evidence type="ECO:0000256" key="11">
    <source>
        <dbReference type="RuleBase" id="RU003615"/>
    </source>
</evidence>
<evidence type="ECO:0000256" key="5">
    <source>
        <dbReference type="ARBA" id="ARBA00011245"/>
    </source>
</evidence>
<dbReference type="CDD" id="cd11317">
    <property type="entry name" value="AmyAc_bac_euk_AmyA"/>
    <property type="match status" value="1"/>
</dbReference>
<name>A0A8B7NRF2_HYAAZ</name>
<keyword evidence="10 12" id="KW-0326">Glycosidase</keyword>
<evidence type="ECO:0000256" key="8">
    <source>
        <dbReference type="ARBA" id="ARBA00023214"/>
    </source>
</evidence>
<dbReference type="SUPFAM" id="SSF51445">
    <property type="entry name" value="(Trans)glycosidases"/>
    <property type="match status" value="1"/>
</dbReference>
<evidence type="ECO:0000256" key="10">
    <source>
        <dbReference type="ARBA" id="ARBA00023295"/>
    </source>
</evidence>
<dbReference type="PANTHER" id="PTHR43447">
    <property type="entry name" value="ALPHA-AMYLASE"/>
    <property type="match status" value="1"/>
</dbReference>
<feature type="signal peptide" evidence="13">
    <location>
        <begin position="1"/>
        <end position="17"/>
    </location>
</feature>
<reference evidence="16" key="1">
    <citation type="submission" date="2025-08" db="UniProtKB">
        <authorList>
            <consortium name="RefSeq"/>
        </authorList>
    </citation>
    <scope>IDENTIFICATION</scope>
    <source>
        <tissue evidence="16">Whole organism</tissue>
    </source>
</reference>
<feature type="domain" description="Glycosyl hydrolase family 13 catalytic" evidence="14">
    <location>
        <begin position="27"/>
        <end position="414"/>
    </location>
</feature>
<evidence type="ECO:0000259" key="14">
    <source>
        <dbReference type="SMART" id="SM00642"/>
    </source>
</evidence>
<evidence type="ECO:0000256" key="2">
    <source>
        <dbReference type="ARBA" id="ARBA00001913"/>
    </source>
</evidence>
<dbReference type="Gene3D" id="3.20.20.80">
    <property type="entry name" value="Glycosidases"/>
    <property type="match status" value="1"/>
</dbReference>
<keyword evidence="15" id="KW-1185">Reference proteome</keyword>
<gene>
    <name evidence="16" type="primary">LOC108672490</name>
</gene>
<comment type="similarity">
    <text evidence="4 11">Belongs to the glycosyl hydrolase 13 family.</text>
</comment>
<dbReference type="InterPro" id="IPR006046">
    <property type="entry name" value="Alpha_amylase"/>
</dbReference>
<keyword evidence="9 12" id="KW-0119">Carbohydrate metabolism</keyword>
<comment type="catalytic activity">
    <reaction evidence="1 12">
        <text>Endohydrolysis of (1-&gt;4)-alpha-D-glucosidic linkages in polysaccharides containing three or more (1-&gt;4)-alpha-linked D-glucose units.</text>
        <dbReference type="EC" id="3.2.1.1"/>
    </reaction>
</comment>
<dbReference type="SMART" id="SM00642">
    <property type="entry name" value="Aamy"/>
    <property type="match status" value="1"/>
</dbReference>
<organism evidence="15 16">
    <name type="scientific">Hyalella azteca</name>
    <name type="common">Amphipod</name>
    <dbReference type="NCBI Taxonomy" id="294128"/>
    <lineage>
        <taxon>Eukaryota</taxon>
        <taxon>Metazoa</taxon>
        <taxon>Ecdysozoa</taxon>
        <taxon>Arthropoda</taxon>
        <taxon>Crustacea</taxon>
        <taxon>Multicrustacea</taxon>
        <taxon>Malacostraca</taxon>
        <taxon>Eumalacostraca</taxon>
        <taxon>Peracarida</taxon>
        <taxon>Amphipoda</taxon>
        <taxon>Senticaudata</taxon>
        <taxon>Talitrida</taxon>
        <taxon>Talitroidea</taxon>
        <taxon>Hyalellidae</taxon>
        <taxon>Hyalella</taxon>
    </lineage>
</organism>
<dbReference type="GeneID" id="108672490"/>
<dbReference type="OrthoDB" id="550577at2759"/>
<evidence type="ECO:0000256" key="4">
    <source>
        <dbReference type="ARBA" id="ARBA00008061"/>
    </source>
</evidence>
<dbReference type="GO" id="GO:0004556">
    <property type="term" value="F:alpha-amylase activity"/>
    <property type="evidence" value="ECO:0007669"/>
    <property type="project" value="UniProtKB-UniRule"/>
</dbReference>
<dbReference type="GO" id="GO:0043169">
    <property type="term" value="F:cation binding"/>
    <property type="evidence" value="ECO:0007669"/>
    <property type="project" value="InterPro"/>
</dbReference>
<evidence type="ECO:0000256" key="9">
    <source>
        <dbReference type="ARBA" id="ARBA00023277"/>
    </source>
</evidence>
<dbReference type="OMA" id="TFVDNWD"/>
<dbReference type="EC" id="3.2.1.1" evidence="6 12"/>
<dbReference type="FunFam" id="3.20.20.80:FF:000056">
    <property type="entry name" value="Pancreatic alpha-amylase"/>
    <property type="match status" value="1"/>
</dbReference>
<evidence type="ECO:0000313" key="16">
    <source>
        <dbReference type="RefSeq" id="XP_018015646.1"/>
    </source>
</evidence>
<keyword evidence="8" id="KW-0868">Chloride</keyword>
<comment type="subunit">
    <text evidence="5">Monomer.</text>
</comment>
<dbReference type="InterPro" id="IPR017853">
    <property type="entry name" value="GH"/>
</dbReference>
<dbReference type="InterPro" id="IPR006047">
    <property type="entry name" value="GH13_cat_dom"/>
</dbReference>
<comment type="cofactor">
    <cofactor evidence="2">
        <name>Ca(2+)</name>
        <dbReference type="ChEBI" id="CHEBI:29108"/>
    </cofactor>
</comment>
<dbReference type="AlphaFoldDB" id="A0A8B7NRF2"/>
<evidence type="ECO:0000313" key="15">
    <source>
        <dbReference type="Proteomes" id="UP000694843"/>
    </source>
</evidence>
<comment type="cofactor">
    <cofactor evidence="3">
        <name>chloride</name>
        <dbReference type="ChEBI" id="CHEBI:17996"/>
    </cofactor>
</comment>
<evidence type="ECO:0000256" key="3">
    <source>
        <dbReference type="ARBA" id="ARBA00001923"/>
    </source>
</evidence>
<feature type="chain" id="PRO_5034265995" description="Alpha-amylase" evidence="13">
    <location>
        <begin position="18"/>
        <end position="426"/>
    </location>
</feature>
<dbReference type="KEGG" id="hazt:108672490"/>
<keyword evidence="13" id="KW-0732">Signal</keyword>
<sequence>MHTVVGFLLLCAAAANAQWDANVVNGQVIVHLFEWKWEDIAKECENFLGPKGFGGVQTSPPNEYVVAMQDVVKRPWWERYQPVSYKIVSRSGDENAFRDMVQRCNAVGVRIYPDAVINHMTGGWPWGTPSVGGSSFNSGSEDYPGVPYSAWDFNDGNCYTGSGSIENYQDATQVRNCKLVGLNDLNHSKVYVRQKIQEYLNHLIDIGVAGFRVDACKHMWPGDLQTIFSGLKNLNTDYFPPGSRAMIFQEVIDQGGEPITANEYTGIGRVTEFKYGLKLGIAFRGNDKLMYLKNFGEGWGFLDRAYSLVFVDNHDNQRGHGGGGDQILTFRVPRLYKMATAFKLAWPYGFTRIMSSYNWPQDIQNGHDNNDWIGPPHDSNYNIISPTFGADGACRGDWVCEHRWRQIYNMVMFRKVTHGEWLPKWS</sequence>
<evidence type="ECO:0000256" key="7">
    <source>
        <dbReference type="ARBA" id="ARBA00022801"/>
    </source>
</evidence>
<proteinExistence type="inferred from homology"/>
<dbReference type="Proteomes" id="UP000694843">
    <property type="component" value="Unplaced"/>
</dbReference>
<dbReference type="GO" id="GO:0005975">
    <property type="term" value="P:carbohydrate metabolic process"/>
    <property type="evidence" value="ECO:0007669"/>
    <property type="project" value="InterPro"/>
</dbReference>
<keyword evidence="7 12" id="KW-0378">Hydrolase</keyword>
<dbReference type="RefSeq" id="XP_018015646.1">
    <property type="nucleotide sequence ID" value="XM_018160157.2"/>
</dbReference>